<name>A0A7X6R2X8_9NOCA</name>
<dbReference type="SUPFAM" id="SSF142921">
    <property type="entry name" value="WGR domain-like"/>
    <property type="match status" value="1"/>
</dbReference>
<reference evidence="2 3" key="1">
    <citation type="submission" date="2020-04" db="EMBL/GenBank/DDBJ databases">
        <title>MicrobeNet Type strains.</title>
        <authorList>
            <person name="Nicholson A.C."/>
        </authorList>
    </citation>
    <scope>NUCLEOTIDE SEQUENCE [LARGE SCALE GENOMIC DNA]</scope>
    <source>
        <strain evidence="2 3">DSM 44956</strain>
    </source>
</reference>
<evidence type="ECO:0000313" key="2">
    <source>
        <dbReference type="EMBL" id="NKY26830.1"/>
    </source>
</evidence>
<dbReference type="Pfam" id="PF13360">
    <property type="entry name" value="PQQ_2"/>
    <property type="match status" value="1"/>
</dbReference>
<dbReference type="Gene3D" id="2.130.10.10">
    <property type="entry name" value="YVTN repeat-like/Quinoprotein amine dehydrogenase"/>
    <property type="match status" value="1"/>
</dbReference>
<dbReference type="PANTHER" id="PTHR30634:SF13">
    <property type="entry name" value="PROTEIN YEHF"/>
    <property type="match status" value="1"/>
</dbReference>
<gene>
    <name evidence="2" type="ORF">HGB38_11425</name>
</gene>
<evidence type="ECO:0000313" key="3">
    <source>
        <dbReference type="Proteomes" id="UP000540698"/>
    </source>
</evidence>
<keyword evidence="3" id="KW-1185">Reference proteome</keyword>
<organism evidence="2 3">
    <name type="scientific">Nocardia gamkensis</name>
    <dbReference type="NCBI Taxonomy" id="352869"/>
    <lineage>
        <taxon>Bacteria</taxon>
        <taxon>Bacillati</taxon>
        <taxon>Actinomycetota</taxon>
        <taxon>Actinomycetes</taxon>
        <taxon>Mycobacteriales</taxon>
        <taxon>Nocardiaceae</taxon>
        <taxon>Nocardia</taxon>
    </lineage>
</organism>
<proteinExistence type="predicted"/>
<dbReference type="SMART" id="SM00773">
    <property type="entry name" value="WGR"/>
    <property type="match status" value="1"/>
</dbReference>
<dbReference type="InterPro" id="IPR008893">
    <property type="entry name" value="WGR_domain"/>
</dbReference>
<dbReference type="PANTHER" id="PTHR30634">
    <property type="entry name" value="OUTER MEMBRANE LOLAB LIPOPROTEIN INSERTION APPARATUS"/>
    <property type="match status" value="1"/>
</dbReference>
<dbReference type="CDD" id="cd07996">
    <property type="entry name" value="WGR_MMR_like"/>
    <property type="match status" value="1"/>
</dbReference>
<dbReference type="InterPro" id="IPR011047">
    <property type="entry name" value="Quinoprotein_ADH-like_sf"/>
</dbReference>
<dbReference type="AlphaFoldDB" id="A0A7X6R2X8"/>
<dbReference type="RefSeq" id="WP_062976604.1">
    <property type="nucleotide sequence ID" value="NZ_JAAXOS010000005.1"/>
</dbReference>
<dbReference type="InterPro" id="IPR036930">
    <property type="entry name" value="WGR_dom_sf"/>
</dbReference>
<protein>
    <submittedName>
        <fullName evidence="2">WGR domain-containing protein</fullName>
    </submittedName>
</protein>
<dbReference type="InterPro" id="IPR002372">
    <property type="entry name" value="PQQ_rpt_dom"/>
</dbReference>
<sequence>MTIGGTTYLELSEDSGTAHKFYEVIVAGTQVSVRFGRIGEQGQTKVSSFATEEKAQAAAAKKVGEKVRKGYAPAVMGARGRRPVTRRAISSGRSTAMAAPVLWSFDSGAAAFGIFVDERRCWVGNESGDVFTLTPEGVVTGRYRLPDAVKCIVADDFWIYAGCDDGRVYDLSGKVPRAAYDIAADVDIYWLDIHDGILGVSDRQGGITVIDYEEESLWTRRSTGNSGWMVRIDAHGVYHGHSAGVTKYDLDSGNPLWQAATGGDVLFGWQESDAVYAGTSRNQVRMVAKNGRAEHIYQCDAAVFSCATSPDGRYVFAGDNYSSVYCFDAAGNRVWKLATGCGSAYSMQYHDEKLYLVTTTGTLACLDVGDAAIRDAEQGVLPQTVSVKAPEISAVVPSDTVEITSDAGTGVIVECVSHGSSLRVRVVSPGFHQGWNVQFPKDIRRAGARYVVDGIAESARGGFYRVRGDIRRLS</sequence>
<dbReference type="PROSITE" id="PS51977">
    <property type="entry name" value="WGR"/>
    <property type="match status" value="1"/>
</dbReference>
<feature type="domain" description="WGR" evidence="1">
    <location>
        <begin position="1"/>
        <end position="88"/>
    </location>
</feature>
<dbReference type="Gene3D" id="2.40.10.480">
    <property type="match status" value="1"/>
</dbReference>
<dbReference type="InterPro" id="IPR049809">
    <property type="entry name" value="YehF/YfeS-like_WGR"/>
</dbReference>
<dbReference type="InterPro" id="IPR050458">
    <property type="entry name" value="LolB"/>
</dbReference>
<dbReference type="Proteomes" id="UP000540698">
    <property type="component" value="Unassembled WGS sequence"/>
</dbReference>
<dbReference type="Pfam" id="PF05406">
    <property type="entry name" value="WGR"/>
    <property type="match status" value="1"/>
</dbReference>
<dbReference type="InterPro" id="IPR015943">
    <property type="entry name" value="WD40/YVTN_repeat-like_dom_sf"/>
</dbReference>
<dbReference type="Gene3D" id="2.20.140.10">
    <property type="entry name" value="WGR domain"/>
    <property type="match status" value="1"/>
</dbReference>
<dbReference type="EMBL" id="JAAXOS010000005">
    <property type="protein sequence ID" value="NKY26830.1"/>
    <property type="molecule type" value="Genomic_DNA"/>
</dbReference>
<accession>A0A7X6R2X8</accession>
<comment type="caution">
    <text evidence="2">The sequence shown here is derived from an EMBL/GenBank/DDBJ whole genome shotgun (WGS) entry which is preliminary data.</text>
</comment>
<dbReference type="SUPFAM" id="SSF50998">
    <property type="entry name" value="Quinoprotein alcohol dehydrogenase-like"/>
    <property type="match status" value="1"/>
</dbReference>
<evidence type="ECO:0000259" key="1">
    <source>
        <dbReference type="PROSITE" id="PS51977"/>
    </source>
</evidence>